<dbReference type="Pfam" id="PF00817">
    <property type="entry name" value="IMS"/>
    <property type="match status" value="1"/>
</dbReference>
<dbReference type="PANTHER" id="PTHR35369:SF2">
    <property type="entry name" value="BLR3025 PROTEIN"/>
    <property type="match status" value="1"/>
</dbReference>
<reference evidence="4 5" key="1">
    <citation type="submission" date="2019-12" db="EMBL/GenBank/DDBJ databases">
        <title>Genomic-based taxomic classification of the family Erythrobacteraceae.</title>
        <authorList>
            <person name="Xu L."/>
        </authorList>
    </citation>
    <scope>NUCLEOTIDE SEQUENCE [LARGE SCALE GENOMIC DNA]</scope>
    <source>
        <strain evidence="4 5">MCCC 1A09962</strain>
    </source>
</reference>
<sequence>MERWTRRNRRPFAGGADDKDDGSPDPIVLAIEGRHGPVIHDANEAALRIGMKRGARIVDMRALVPSLRVEQASPANDAADLAMLADWSRRWCPWTQVDGIDGLLLDTTGSDHLHGSEQALLKEMQDAFRKLDLTPRLAIAPTIGAAWALARYGAEDTDSCTPGKLTAKLDPLPVAALRLERDTVQLLNRLGIKTIAELAGLPREALVRRFRKIEEKNANPVIRLDQAVGRQPELLIARQARPPLRVMRRLAEPLLDITGLTQILRDLCGDLKPVLERAHKGARGLAFTVYRVDGRTCSSEARTSRATRDPDHLASLFDGKLERIDPGFGIEAATLETVDGEELGAMQDGLTEQAEDELAFSQLIDRLVARLGMTSVLRPARRGSYLPERGEAWVPASEEDAPVAHAVDRSAATPLRLLERPEEAEVVHAVPDGPPALFRWRHQQHDVARSQGPERIAPEWWREKSTARLRDYYHIEDSQGRRFWLFREGLADDGRGSNPRWFVHGLDA</sequence>
<feature type="region of interest" description="Disordered" evidence="2">
    <location>
        <begin position="1"/>
        <end position="25"/>
    </location>
</feature>
<organism evidence="4 5">
    <name type="scientific">Parapontixanthobacter aurantiacus</name>
    <dbReference type="NCBI Taxonomy" id="1463599"/>
    <lineage>
        <taxon>Bacteria</taxon>
        <taxon>Pseudomonadati</taxon>
        <taxon>Pseudomonadota</taxon>
        <taxon>Alphaproteobacteria</taxon>
        <taxon>Sphingomonadales</taxon>
        <taxon>Erythrobacteraceae</taxon>
        <taxon>Parapontixanthobacter</taxon>
    </lineage>
</organism>
<dbReference type="Proteomes" id="UP000433104">
    <property type="component" value="Unassembled WGS sequence"/>
</dbReference>
<evidence type="ECO:0000313" key="4">
    <source>
        <dbReference type="EMBL" id="MXO86555.1"/>
    </source>
</evidence>
<dbReference type="InterPro" id="IPR001126">
    <property type="entry name" value="UmuC"/>
</dbReference>
<feature type="compositionally biased region" description="Basic residues" evidence="2">
    <location>
        <begin position="1"/>
        <end position="10"/>
    </location>
</feature>
<proteinExistence type="predicted"/>
<accession>A0A844ZFB1</accession>
<protein>
    <submittedName>
        <fullName evidence="4">DNA polymerase Y family protein</fullName>
    </submittedName>
</protein>
<keyword evidence="1" id="KW-0227">DNA damage</keyword>
<evidence type="ECO:0000256" key="2">
    <source>
        <dbReference type="SAM" id="MobiDB-lite"/>
    </source>
</evidence>
<dbReference type="EMBL" id="WTYW01000003">
    <property type="protein sequence ID" value="MXO86555.1"/>
    <property type="molecule type" value="Genomic_DNA"/>
</dbReference>
<evidence type="ECO:0000256" key="1">
    <source>
        <dbReference type="ARBA" id="ARBA00022763"/>
    </source>
</evidence>
<name>A0A844ZFB1_9SPHN</name>
<evidence type="ECO:0000259" key="3">
    <source>
        <dbReference type="Pfam" id="PF00817"/>
    </source>
</evidence>
<dbReference type="InterPro" id="IPR043502">
    <property type="entry name" value="DNA/RNA_pol_sf"/>
</dbReference>
<gene>
    <name evidence="4" type="ORF">GRI38_11020</name>
</gene>
<keyword evidence="5" id="KW-1185">Reference proteome</keyword>
<dbReference type="OrthoDB" id="9788640at2"/>
<dbReference type="InterPro" id="IPR050356">
    <property type="entry name" value="SulA_CellDiv_inhibitor"/>
</dbReference>
<comment type="caution">
    <text evidence="4">The sequence shown here is derived from an EMBL/GenBank/DDBJ whole genome shotgun (WGS) entry which is preliminary data.</text>
</comment>
<dbReference type="SUPFAM" id="SSF56672">
    <property type="entry name" value="DNA/RNA polymerases"/>
    <property type="match status" value="1"/>
</dbReference>
<dbReference type="PANTHER" id="PTHR35369">
    <property type="entry name" value="BLR3025 PROTEIN-RELATED"/>
    <property type="match status" value="1"/>
</dbReference>
<evidence type="ECO:0000313" key="5">
    <source>
        <dbReference type="Proteomes" id="UP000433104"/>
    </source>
</evidence>
<feature type="domain" description="UmuC" evidence="3">
    <location>
        <begin position="26"/>
        <end position="148"/>
    </location>
</feature>
<dbReference type="CDD" id="cd03468">
    <property type="entry name" value="PolY_like"/>
    <property type="match status" value="1"/>
</dbReference>
<dbReference type="GO" id="GO:0006281">
    <property type="term" value="P:DNA repair"/>
    <property type="evidence" value="ECO:0007669"/>
    <property type="project" value="InterPro"/>
</dbReference>
<dbReference type="AlphaFoldDB" id="A0A844ZFB1"/>